<dbReference type="EMBL" id="VIIS01001717">
    <property type="protein sequence ID" value="KAF0293872.1"/>
    <property type="molecule type" value="Genomic_DNA"/>
</dbReference>
<dbReference type="AlphaFoldDB" id="A0A6A4VDW6"/>
<comment type="caution">
    <text evidence="1">The sequence shown here is derived from an EMBL/GenBank/DDBJ whole genome shotgun (WGS) entry which is preliminary data.</text>
</comment>
<dbReference type="EMBL" id="VIIS01001889">
    <property type="protein sequence ID" value="KAF0291329.1"/>
    <property type="molecule type" value="Genomic_DNA"/>
</dbReference>
<accession>A0A6A4VDW6</accession>
<evidence type="ECO:0000313" key="3">
    <source>
        <dbReference type="Proteomes" id="UP000440578"/>
    </source>
</evidence>
<name>A0A6A4VDW6_AMPAM</name>
<dbReference type="Proteomes" id="UP000440578">
    <property type="component" value="Unassembled WGS sequence"/>
</dbReference>
<keyword evidence="3" id="KW-1185">Reference proteome</keyword>
<sequence>MDVLGRGSGELLLRRRPKKGDIPISQFAPCPGCLGFMRKVELQGHGRSCELINEPTSTTARAEVLLGKFCETGTPKVALTVRDKGMRAIFMEDPTLVAYASYTEESKGLSKNQQKVLKTRRAS</sequence>
<evidence type="ECO:0000313" key="1">
    <source>
        <dbReference type="EMBL" id="KAF0291329.1"/>
    </source>
</evidence>
<protein>
    <submittedName>
        <fullName evidence="1">Uncharacterized protein</fullName>
    </submittedName>
</protein>
<dbReference type="OrthoDB" id="6382319at2759"/>
<proteinExistence type="predicted"/>
<organism evidence="1 3">
    <name type="scientific">Amphibalanus amphitrite</name>
    <name type="common">Striped barnacle</name>
    <name type="synonym">Balanus amphitrite</name>
    <dbReference type="NCBI Taxonomy" id="1232801"/>
    <lineage>
        <taxon>Eukaryota</taxon>
        <taxon>Metazoa</taxon>
        <taxon>Ecdysozoa</taxon>
        <taxon>Arthropoda</taxon>
        <taxon>Crustacea</taxon>
        <taxon>Multicrustacea</taxon>
        <taxon>Cirripedia</taxon>
        <taxon>Thoracica</taxon>
        <taxon>Thoracicalcarea</taxon>
        <taxon>Balanomorpha</taxon>
        <taxon>Balanoidea</taxon>
        <taxon>Balanidae</taxon>
        <taxon>Amphibalaninae</taxon>
        <taxon>Amphibalanus</taxon>
    </lineage>
</organism>
<gene>
    <name evidence="2" type="ORF">FJT64_008429</name>
    <name evidence="1" type="ORF">FJT64_010540</name>
</gene>
<evidence type="ECO:0000313" key="2">
    <source>
        <dbReference type="EMBL" id="KAF0293872.1"/>
    </source>
</evidence>
<reference evidence="1 3" key="1">
    <citation type="submission" date="2019-07" db="EMBL/GenBank/DDBJ databases">
        <title>Draft genome assembly of a fouling barnacle, Amphibalanus amphitrite (Darwin, 1854): The first reference genome for Thecostraca.</title>
        <authorList>
            <person name="Kim W."/>
        </authorList>
    </citation>
    <scope>NUCLEOTIDE SEQUENCE [LARGE SCALE GENOMIC DNA]</scope>
    <source>
        <strain evidence="1">SNU_AA5</strain>
        <tissue evidence="1">Soma without cirri and trophi</tissue>
    </source>
</reference>